<dbReference type="EMBL" id="CAJVCH010404612">
    <property type="protein sequence ID" value="CAG7817821.1"/>
    <property type="molecule type" value="Genomic_DNA"/>
</dbReference>
<accession>A0A8J2KQK7</accession>
<reference evidence="3" key="1">
    <citation type="submission" date="2021-06" db="EMBL/GenBank/DDBJ databases">
        <authorList>
            <person name="Hodson N. C."/>
            <person name="Mongue J. A."/>
            <person name="Jaron S. K."/>
        </authorList>
    </citation>
    <scope>NUCLEOTIDE SEQUENCE</scope>
</reference>
<proteinExistence type="predicted"/>
<sequence length="81" mass="9126">MLIKVGQTDLKLGQTEREFVSSAVNSYVEPLNRFLENEVRVAAKERKTLENKRLDLDAAKNRLRKARSMSSTSSVGCIQTV</sequence>
<dbReference type="InterPro" id="IPR004148">
    <property type="entry name" value="BAR_dom"/>
</dbReference>
<feature type="domain" description="BAR" evidence="2">
    <location>
        <begin position="1"/>
        <end position="81"/>
    </location>
</feature>
<dbReference type="Proteomes" id="UP000708208">
    <property type="component" value="Unassembled WGS sequence"/>
</dbReference>
<name>A0A8J2KQK7_9HEXA</name>
<dbReference type="OrthoDB" id="14167at2759"/>
<evidence type="ECO:0000313" key="3">
    <source>
        <dbReference type="EMBL" id="CAG7817821.1"/>
    </source>
</evidence>
<dbReference type="Pfam" id="PF03114">
    <property type="entry name" value="BAR"/>
    <property type="match status" value="1"/>
</dbReference>
<evidence type="ECO:0000259" key="2">
    <source>
        <dbReference type="PROSITE" id="PS51021"/>
    </source>
</evidence>
<protein>
    <recommendedName>
        <fullName evidence="2">BAR domain-containing protein</fullName>
    </recommendedName>
</protein>
<evidence type="ECO:0000313" key="4">
    <source>
        <dbReference type="Proteomes" id="UP000708208"/>
    </source>
</evidence>
<evidence type="ECO:0000256" key="1">
    <source>
        <dbReference type="SAM" id="Coils"/>
    </source>
</evidence>
<dbReference type="GO" id="GO:0005737">
    <property type="term" value="C:cytoplasm"/>
    <property type="evidence" value="ECO:0007669"/>
    <property type="project" value="InterPro"/>
</dbReference>
<feature type="coiled-coil region" evidence="1">
    <location>
        <begin position="32"/>
        <end position="69"/>
    </location>
</feature>
<gene>
    <name evidence="3" type="ORF">AFUS01_LOCUS28365</name>
</gene>
<keyword evidence="1" id="KW-0175">Coiled coil</keyword>
<organism evidence="3 4">
    <name type="scientific">Allacma fusca</name>
    <dbReference type="NCBI Taxonomy" id="39272"/>
    <lineage>
        <taxon>Eukaryota</taxon>
        <taxon>Metazoa</taxon>
        <taxon>Ecdysozoa</taxon>
        <taxon>Arthropoda</taxon>
        <taxon>Hexapoda</taxon>
        <taxon>Collembola</taxon>
        <taxon>Symphypleona</taxon>
        <taxon>Sminthuridae</taxon>
        <taxon>Allacma</taxon>
    </lineage>
</organism>
<dbReference type="PROSITE" id="PS51021">
    <property type="entry name" value="BAR"/>
    <property type="match status" value="1"/>
</dbReference>
<dbReference type="AlphaFoldDB" id="A0A8J2KQK7"/>
<keyword evidence="4" id="KW-1185">Reference proteome</keyword>
<comment type="caution">
    <text evidence="3">The sequence shown here is derived from an EMBL/GenBank/DDBJ whole genome shotgun (WGS) entry which is preliminary data.</text>
</comment>